<dbReference type="OMA" id="MIEPSHH"/>
<evidence type="ECO:0000256" key="2">
    <source>
        <dbReference type="ARBA" id="ARBA00022473"/>
    </source>
</evidence>
<evidence type="ECO:0000256" key="4">
    <source>
        <dbReference type="ARBA" id="ARBA00023089"/>
    </source>
</evidence>
<dbReference type="GO" id="GO:0009908">
    <property type="term" value="P:flower development"/>
    <property type="evidence" value="ECO:0007669"/>
    <property type="project" value="UniProtKB-KW"/>
</dbReference>
<dbReference type="Pfam" id="PF07899">
    <property type="entry name" value="Frigida"/>
    <property type="match status" value="2"/>
</dbReference>
<accession>A0A151S4Y9</accession>
<keyword evidence="4 5" id="KW-0287">Flowering</keyword>
<keyword evidence="2 5" id="KW-0217">Developmental protein</keyword>
<sequence length="556" mass="61817">MSALKTISEALNLVDSKKENLKKAYDDLQSLLNPLPLSWPDLDSHFTSLHHSLSHRFHLLQSQSQSQTLTLTPISDPPPQTPEELIHLCEKMDGVGLRNYLNDHFEDRDRVQAELPGAFRHAPDAGVVVLGALEGFHGEECGELKDWELRNMRRTCIVLMKQFRASGVSVSGEASVRARGLALEWKERVVGDDDPGALGALGFLHLVYAFGLVSEFSLDGLVDISVMGPANAEFLEMCRAVGLTERVPVKFVKGLLILEGLVSFLLVKFNNLRVTHTCMCIHTRRGTDSGDIVQKLIANDKHMAAVKYIFEFNLADRIPPVPILKACVEHSKELATRLSKEPKSAIESTNKEINTLRSVIKIIENHELESEYPRASLEQRIKQLKRQKTDIMRPVLASAAKNSQRKQQQQQQQQPQRRNKQKPKQTGIKRPWTSAPVGPAPVLKNINNVNSTMHHYQQPPAHPSGLFPEHPNPYMSTPAMPYGMLAPSPNVPPYAVRSAGPYGHDGLPMGPSGNPSLGGAHLSSSEAHVPTGYYDRASNYGGIDPQHYYQTSYYPQ</sequence>
<dbReference type="AlphaFoldDB" id="A0A151S4Y9"/>
<evidence type="ECO:0000256" key="1">
    <source>
        <dbReference type="ARBA" id="ARBA00008956"/>
    </source>
</evidence>
<proteinExistence type="inferred from homology"/>
<keyword evidence="8" id="KW-1185">Reference proteome</keyword>
<dbReference type="Gramene" id="C.cajan_26987.t">
    <property type="protein sequence ID" value="C.cajan_26987.t"/>
    <property type="gene ID" value="C.cajan_26987"/>
</dbReference>
<reference evidence="7" key="1">
    <citation type="journal article" date="2012" name="Nat. Biotechnol.">
        <title>Draft genome sequence of pigeonpea (Cajanus cajan), an orphan legume crop of resource-poor farmers.</title>
        <authorList>
            <person name="Varshney R.K."/>
            <person name="Chen W."/>
            <person name="Li Y."/>
            <person name="Bharti A.K."/>
            <person name="Saxena R.K."/>
            <person name="Schlueter J.A."/>
            <person name="Donoghue M.T."/>
            <person name="Azam S."/>
            <person name="Fan G."/>
            <person name="Whaley A.M."/>
            <person name="Farmer A.D."/>
            <person name="Sheridan J."/>
            <person name="Iwata A."/>
            <person name="Tuteja R."/>
            <person name="Penmetsa R.V."/>
            <person name="Wu W."/>
            <person name="Upadhyaya H.D."/>
            <person name="Yang S.P."/>
            <person name="Shah T."/>
            <person name="Saxena K.B."/>
            <person name="Michael T."/>
            <person name="McCombie W.R."/>
            <person name="Yang B."/>
            <person name="Zhang G."/>
            <person name="Yang H."/>
            <person name="Wang J."/>
            <person name="Spillane C."/>
            <person name="Cook D.R."/>
            <person name="May G.D."/>
            <person name="Xu X."/>
            <person name="Jackson S.A."/>
        </authorList>
    </citation>
    <scope>NUCLEOTIDE SEQUENCE [LARGE SCALE GENOMIC DNA]</scope>
</reference>
<evidence type="ECO:0000313" key="7">
    <source>
        <dbReference type="EMBL" id="KYP49859.1"/>
    </source>
</evidence>
<evidence type="ECO:0000313" key="8">
    <source>
        <dbReference type="Proteomes" id="UP000075243"/>
    </source>
</evidence>
<dbReference type="Proteomes" id="UP000075243">
    <property type="component" value="Unassembled WGS sequence"/>
</dbReference>
<protein>
    <recommendedName>
        <fullName evidence="5">FRIGIDA-like protein</fullName>
    </recommendedName>
</protein>
<name>A0A151S4Y9_CAJCA</name>
<comment type="similarity">
    <text evidence="1 5">Belongs to the Frigida family.</text>
</comment>
<evidence type="ECO:0000256" key="5">
    <source>
        <dbReference type="RuleBase" id="RU364012"/>
    </source>
</evidence>
<dbReference type="GO" id="GO:0030154">
    <property type="term" value="P:cell differentiation"/>
    <property type="evidence" value="ECO:0007669"/>
    <property type="project" value="UniProtKB-KW"/>
</dbReference>
<organism evidence="7 8">
    <name type="scientific">Cajanus cajan</name>
    <name type="common">Pigeon pea</name>
    <name type="synonym">Cajanus indicus</name>
    <dbReference type="NCBI Taxonomy" id="3821"/>
    <lineage>
        <taxon>Eukaryota</taxon>
        <taxon>Viridiplantae</taxon>
        <taxon>Streptophyta</taxon>
        <taxon>Embryophyta</taxon>
        <taxon>Tracheophyta</taxon>
        <taxon>Spermatophyta</taxon>
        <taxon>Magnoliopsida</taxon>
        <taxon>eudicotyledons</taxon>
        <taxon>Gunneridae</taxon>
        <taxon>Pentapetalae</taxon>
        <taxon>rosids</taxon>
        <taxon>fabids</taxon>
        <taxon>Fabales</taxon>
        <taxon>Fabaceae</taxon>
        <taxon>Papilionoideae</taxon>
        <taxon>50 kb inversion clade</taxon>
        <taxon>NPAAA clade</taxon>
        <taxon>indigoferoid/millettioid clade</taxon>
        <taxon>Phaseoleae</taxon>
        <taxon>Cajanus</taxon>
    </lineage>
</organism>
<gene>
    <name evidence="7" type="ORF">KK1_028358</name>
</gene>
<dbReference type="PANTHER" id="PTHR31791">
    <property type="entry name" value="FRIGIDA-LIKE PROTEIN 3-RELATED"/>
    <property type="match status" value="1"/>
</dbReference>
<evidence type="ECO:0000256" key="6">
    <source>
        <dbReference type="SAM" id="MobiDB-lite"/>
    </source>
</evidence>
<dbReference type="STRING" id="3821.A0A151S4Y9"/>
<feature type="region of interest" description="Disordered" evidence="6">
    <location>
        <begin position="398"/>
        <end position="442"/>
    </location>
</feature>
<dbReference type="PANTHER" id="PTHR31791:SF47">
    <property type="entry name" value="INACTIVE FRIGIDA-LIKE PROTEIN 2"/>
    <property type="match status" value="1"/>
</dbReference>
<dbReference type="EMBL" id="KQ483467">
    <property type="protein sequence ID" value="KYP49859.1"/>
    <property type="molecule type" value="Genomic_DNA"/>
</dbReference>
<evidence type="ECO:0000256" key="3">
    <source>
        <dbReference type="ARBA" id="ARBA00022782"/>
    </source>
</evidence>
<keyword evidence="3 5" id="KW-0221">Differentiation</keyword>
<feature type="compositionally biased region" description="Low complexity" evidence="6">
    <location>
        <begin position="398"/>
        <end position="416"/>
    </location>
</feature>
<dbReference type="InterPro" id="IPR012474">
    <property type="entry name" value="Frigida"/>
</dbReference>